<dbReference type="Pfam" id="PF24738">
    <property type="entry name" value="DUF7689"/>
    <property type="match status" value="1"/>
</dbReference>
<reference evidence="2 3" key="1">
    <citation type="journal article" date="2006" name="J. Bacteriol.">
        <title>Complete genome sequence of the dehalorespiring bacterium Desulfitobacterium hafniense Y51 and comparison with Dehalococcoides ethenogenes 195.</title>
        <authorList>
            <person name="Nonaka H."/>
            <person name="Keresztes G."/>
            <person name="Shinoda Y."/>
            <person name="Ikenaga Y."/>
            <person name="Abe M."/>
            <person name="Naito K."/>
            <person name="Inatomi K."/>
            <person name="Furukawa K."/>
            <person name="Inui M."/>
            <person name="Yukawa H."/>
        </authorList>
    </citation>
    <scope>NUCLEOTIDE SEQUENCE [LARGE SCALE GENOMIC DNA]</scope>
    <source>
        <strain evidence="2 3">Y51</strain>
    </source>
</reference>
<keyword evidence="3" id="KW-1185">Reference proteome</keyword>
<feature type="domain" description="DUF7689" evidence="1">
    <location>
        <begin position="53"/>
        <end position="164"/>
    </location>
</feature>
<dbReference type="EMBL" id="AP008230">
    <property type="protein sequence ID" value="BAE84435.1"/>
    <property type="molecule type" value="Genomic_DNA"/>
</dbReference>
<sequence length="164" mass="18540">MESSSIIRLKGDYAVKKIVLVIALVITLFSAKTALGLIYPDSWYDARSWTWEYNAPATSTYNCLAYALDITSTWVWPWGSTHPTSSQVDAYLAYLGYTGYNWGYPIQPKIISYGTSSAVTHFSKVPPGASGYCIAKWGDLERFKHYSWDPYYTSFYGAPVKTYQ</sequence>
<evidence type="ECO:0000259" key="1">
    <source>
        <dbReference type="Pfam" id="PF24738"/>
    </source>
</evidence>
<dbReference type="AlphaFoldDB" id="Q24U57"/>
<evidence type="ECO:0000313" key="2">
    <source>
        <dbReference type="EMBL" id="BAE84435.1"/>
    </source>
</evidence>
<dbReference type="eggNOG" id="ENOG50349HR">
    <property type="taxonomic scope" value="Bacteria"/>
</dbReference>
<evidence type="ECO:0000313" key="3">
    <source>
        <dbReference type="Proteomes" id="UP000001946"/>
    </source>
</evidence>
<proteinExistence type="predicted"/>
<dbReference type="InterPro" id="IPR056106">
    <property type="entry name" value="DUF7689"/>
</dbReference>
<gene>
    <name evidence="2" type="ordered locus">DSY2646</name>
</gene>
<organism evidence="2 3">
    <name type="scientific">Desulfitobacterium hafniense (strain Y51)</name>
    <dbReference type="NCBI Taxonomy" id="138119"/>
    <lineage>
        <taxon>Bacteria</taxon>
        <taxon>Bacillati</taxon>
        <taxon>Bacillota</taxon>
        <taxon>Clostridia</taxon>
        <taxon>Eubacteriales</taxon>
        <taxon>Desulfitobacteriaceae</taxon>
        <taxon>Desulfitobacterium</taxon>
    </lineage>
</organism>
<dbReference type="HOGENOM" id="CLU_137268_0_0_9"/>
<accession>Q24U57</accession>
<protein>
    <recommendedName>
        <fullName evidence="1">DUF7689 domain-containing protein</fullName>
    </recommendedName>
</protein>
<name>Q24U57_DESHY</name>
<dbReference type="KEGG" id="dsy:DSY2646"/>
<dbReference type="Proteomes" id="UP000001946">
    <property type="component" value="Chromosome"/>
</dbReference>